<organism evidence="9 10">
    <name type="scientific">Natronomonas moolapensis (strain DSM 18674 / CECT 7526 / JCM 14361 / 8.8.11)</name>
    <dbReference type="NCBI Taxonomy" id="268739"/>
    <lineage>
        <taxon>Archaea</taxon>
        <taxon>Methanobacteriati</taxon>
        <taxon>Methanobacteriota</taxon>
        <taxon>Stenosarchaea group</taxon>
        <taxon>Halobacteria</taxon>
        <taxon>Halobacteriales</taxon>
        <taxon>Natronomonadaceae</taxon>
        <taxon>Natronomonas</taxon>
    </lineage>
</organism>
<proteinExistence type="predicted"/>
<dbReference type="PROSITE" id="PS50110">
    <property type="entry name" value="RESPONSE_REGULATORY"/>
    <property type="match status" value="1"/>
</dbReference>
<dbReference type="InterPro" id="IPR011006">
    <property type="entry name" value="CheY-like_superfamily"/>
</dbReference>
<dbReference type="PANTHER" id="PTHR43711">
    <property type="entry name" value="TWO-COMPONENT HISTIDINE KINASE"/>
    <property type="match status" value="1"/>
</dbReference>
<dbReference type="Proteomes" id="UP000011867">
    <property type="component" value="Chromosome"/>
</dbReference>
<keyword evidence="5" id="KW-0902">Two-component regulatory system</keyword>
<reference evidence="9 10" key="1">
    <citation type="journal article" date="2013" name="Genome Announc.">
        <title>Genome of the haloarchaeon Natronomonas moolapensis, a neutrophilic member of a previously haloalkaliphilic genus.</title>
        <authorList>
            <person name="Dyall-Smith M.L."/>
            <person name="Pfeiffer F."/>
            <person name="Oberwinkler T."/>
            <person name="Klee K."/>
            <person name="Rampp M."/>
            <person name="Palm P."/>
            <person name="Gross K."/>
            <person name="Schuster S.C."/>
            <person name="Oesterhelt D."/>
        </authorList>
    </citation>
    <scope>NUCLEOTIDE SEQUENCE [LARGE SCALE GENOMIC DNA]</scope>
    <source>
        <strain evidence="10">DSM 18674 / JCM 14361 / 8.8.11</strain>
    </source>
</reference>
<dbReference type="eggNOG" id="arCOG02383">
    <property type="taxonomic scope" value="Archaea"/>
</dbReference>
<dbReference type="InterPro" id="IPR036890">
    <property type="entry name" value="HATPase_C_sf"/>
</dbReference>
<evidence type="ECO:0000256" key="4">
    <source>
        <dbReference type="ARBA" id="ARBA00022777"/>
    </source>
</evidence>
<sequence>MGSTRRVLLVGIESEDNAAITARLSQLETAVEVLSEPDAESALASLRALAEPVDCIVSAASLPGMDGVELSRERTRRLASPTAPFVLFVTDGSEGLAAAALEAGVSGYVRRGTPDPIDRLIERVRRTLGPGRPPGDTTAGGVAVHRRAAKQERERLEDVRHALSHDLRSPLNVATGYLQYLGDGTDAAREDDTPEAVRKGLDALDRIDSFLDELNALVQQGRPVVSADAVDLASTARSAWVDLDTGDADRRGLDGNAAFGTVVADRERLRGVFGELYRNAIEHSEPGVTVEVGALPDGFYVADDGPGIPEDKRNDAFRTGMSDARGHAGFGLARVRHVAAAHRWNVAVSEASLGGARIELTGLERVE</sequence>
<dbReference type="PROSITE" id="PS50109">
    <property type="entry name" value="HIS_KIN"/>
    <property type="match status" value="1"/>
</dbReference>
<name>M1XQR2_NATM8</name>
<dbReference type="InterPro" id="IPR003661">
    <property type="entry name" value="HisK_dim/P_dom"/>
</dbReference>
<evidence type="ECO:0000256" key="2">
    <source>
        <dbReference type="ARBA" id="ARBA00012438"/>
    </source>
</evidence>
<dbReference type="RefSeq" id="WP_015409248.1">
    <property type="nucleotide sequence ID" value="NC_020388.1"/>
</dbReference>
<dbReference type="SMART" id="SM00388">
    <property type="entry name" value="HisKA"/>
    <property type="match status" value="1"/>
</dbReference>
<dbReference type="eggNOG" id="arCOG02331">
    <property type="taxonomic scope" value="Archaea"/>
</dbReference>
<comment type="catalytic activity">
    <reaction evidence="1">
        <text>ATP + protein L-histidine = ADP + protein N-phospho-L-histidine.</text>
        <dbReference type="EC" id="2.7.13.3"/>
    </reaction>
</comment>
<dbReference type="EC" id="2.7.13.3" evidence="2"/>
<dbReference type="SUPFAM" id="SSF52172">
    <property type="entry name" value="CheY-like"/>
    <property type="match status" value="1"/>
</dbReference>
<dbReference type="GO" id="GO:0000155">
    <property type="term" value="F:phosphorelay sensor kinase activity"/>
    <property type="evidence" value="ECO:0007669"/>
    <property type="project" value="InterPro"/>
</dbReference>
<dbReference type="InterPro" id="IPR005467">
    <property type="entry name" value="His_kinase_dom"/>
</dbReference>
<dbReference type="STRING" id="268739.Nmlp_2278"/>
<keyword evidence="3 9" id="KW-0808">Transferase</keyword>
<evidence type="ECO:0000313" key="9">
    <source>
        <dbReference type="EMBL" id="CCQ36448.1"/>
    </source>
</evidence>
<dbReference type="SMART" id="SM00387">
    <property type="entry name" value="HATPase_c"/>
    <property type="match status" value="1"/>
</dbReference>
<keyword evidence="10" id="KW-1185">Reference proteome</keyword>
<dbReference type="GeneID" id="14651200"/>
<comment type="caution">
    <text evidence="6">Lacks conserved residue(s) required for the propagation of feature annotation.</text>
</comment>
<feature type="domain" description="Response regulatory" evidence="8">
    <location>
        <begin position="6"/>
        <end position="126"/>
    </location>
</feature>
<gene>
    <name evidence="9" type="ordered locus">Nmlp_2278</name>
</gene>
<dbReference type="PANTHER" id="PTHR43711:SF1">
    <property type="entry name" value="HISTIDINE KINASE 1"/>
    <property type="match status" value="1"/>
</dbReference>
<dbReference type="Pfam" id="PF00512">
    <property type="entry name" value="HisKA"/>
    <property type="match status" value="1"/>
</dbReference>
<dbReference type="InterPro" id="IPR036097">
    <property type="entry name" value="HisK_dim/P_sf"/>
</dbReference>
<feature type="domain" description="Histidine kinase" evidence="7">
    <location>
        <begin position="162"/>
        <end position="361"/>
    </location>
</feature>
<dbReference type="InterPro" id="IPR050736">
    <property type="entry name" value="Sensor_HK_Regulatory"/>
</dbReference>
<evidence type="ECO:0000313" key="10">
    <source>
        <dbReference type="Proteomes" id="UP000011867"/>
    </source>
</evidence>
<dbReference type="Gene3D" id="1.10.287.130">
    <property type="match status" value="1"/>
</dbReference>
<evidence type="ECO:0000256" key="3">
    <source>
        <dbReference type="ARBA" id="ARBA00022679"/>
    </source>
</evidence>
<dbReference type="Gene3D" id="3.30.565.10">
    <property type="entry name" value="Histidine kinase-like ATPase, C-terminal domain"/>
    <property type="match status" value="1"/>
</dbReference>
<evidence type="ECO:0000259" key="7">
    <source>
        <dbReference type="PROSITE" id="PS50109"/>
    </source>
</evidence>
<dbReference type="SMART" id="SM00448">
    <property type="entry name" value="REC"/>
    <property type="match status" value="1"/>
</dbReference>
<dbReference type="OrthoDB" id="8127at2157"/>
<evidence type="ECO:0000256" key="6">
    <source>
        <dbReference type="PROSITE-ProRule" id="PRU00169"/>
    </source>
</evidence>
<dbReference type="AlphaFoldDB" id="M1XQR2"/>
<dbReference type="InterPro" id="IPR003594">
    <property type="entry name" value="HATPase_dom"/>
</dbReference>
<dbReference type="EMBL" id="HF582854">
    <property type="protein sequence ID" value="CCQ36448.1"/>
    <property type="molecule type" value="Genomic_DNA"/>
</dbReference>
<evidence type="ECO:0000256" key="1">
    <source>
        <dbReference type="ARBA" id="ARBA00000085"/>
    </source>
</evidence>
<dbReference type="Gene3D" id="3.40.50.2300">
    <property type="match status" value="1"/>
</dbReference>
<dbReference type="InterPro" id="IPR001789">
    <property type="entry name" value="Sig_transdc_resp-reg_receiver"/>
</dbReference>
<dbReference type="HOGENOM" id="CLU_000445_114_58_2"/>
<dbReference type="SUPFAM" id="SSF47384">
    <property type="entry name" value="Homodimeric domain of signal transducing histidine kinase"/>
    <property type="match status" value="1"/>
</dbReference>
<dbReference type="CDD" id="cd00075">
    <property type="entry name" value="HATPase"/>
    <property type="match status" value="1"/>
</dbReference>
<evidence type="ECO:0000259" key="8">
    <source>
        <dbReference type="PROSITE" id="PS50110"/>
    </source>
</evidence>
<accession>M1XQR2</accession>
<dbReference type="Pfam" id="PF02518">
    <property type="entry name" value="HATPase_c"/>
    <property type="match status" value="1"/>
</dbReference>
<dbReference type="CDD" id="cd00082">
    <property type="entry name" value="HisKA"/>
    <property type="match status" value="1"/>
</dbReference>
<evidence type="ECO:0000256" key="5">
    <source>
        <dbReference type="ARBA" id="ARBA00023012"/>
    </source>
</evidence>
<dbReference type="KEGG" id="nmo:Nmlp_2278"/>
<keyword evidence="4 9" id="KW-0418">Kinase</keyword>
<dbReference type="SUPFAM" id="SSF55874">
    <property type="entry name" value="ATPase domain of HSP90 chaperone/DNA topoisomerase II/histidine kinase"/>
    <property type="match status" value="1"/>
</dbReference>
<protein>
    <recommendedName>
        <fullName evidence="2">histidine kinase</fullName>
        <ecNumber evidence="2">2.7.13.3</ecNumber>
    </recommendedName>
</protein>